<evidence type="ECO:0000313" key="1">
    <source>
        <dbReference type="EMBL" id="RYR74742.1"/>
    </source>
</evidence>
<organism evidence="1 2">
    <name type="scientific">Arachis hypogaea</name>
    <name type="common">Peanut</name>
    <dbReference type="NCBI Taxonomy" id="3818"/>
    <lineage>
        <taxon>Eukaryota</taxon>
        <taxon>Viridiplantae</taxon>
        <taxon>Streptophyta</taxon>
        <taxon>Embryophyta</taxon>
        <taxon>Tracheophyta</taxon>
        <taxon>Spermatophyta</taxon>
        <taxon>Magnoliopsida</taxon>
        <taxon>eudicotyledons</taxon>
        <taxon>Gunneridae</taxon>
        <taxon>Pentapetalae</taxon>
        <taxon>rosids</taxon>
        <taxon>fabids</taxon>
        <taxon>Fabales</taxon>
        <taxon>Fabaceae</taxon>
        <taxon>Papilionoideae</taxon>
        <taxon>50 kb inversion clade</taxon>
        <taxon>dalbergioids sensu lato</taxon>
        <taxon>Dalbergieae</taxon>
        <taxon>Pterocarpus clade</taxon>
        <taxon>Arachis</taxon>
    </lineage>
</organism>
<sequence>MAGSDTLRYQATSFGVTRNNKGIRDITAVQLCETENFECKLLDRSHGAVWSSTCGIDGIDS</sequence>
<dbReference type="Gene3D" id="2.60.40.760">
    <property type="entry name" value="Expansin, cellulose-binding-like domain"/>
    <property type="match status" value="1"/>
</dbReference>
<comment type="caution">
    <text evidence="1">The sequence shown here is derived from an EMBL/GenBank/DDBJ whole genome shotgun (WGS) entry which is preliminary data.</text>
</comment>
<dbReference type="AlphaFoldDB" id="A0A445EHB8"/>
<keyword evidence="2" id="KW-1185">Reference proteome</keyword>
<evidence type="ECO:0000313" key="2">
    <source>
        <dbReference type="Proteomes" id="UP000289738"/>
    </source>
</evidence>
<gene>
    <name evidence="1" type="ORF">Ahy_A02g009464</name>
</gene>
<dbReference type="InterPro" id="IPR036749">
    <property type="entry name" value="Expansin_CBD_sf"/>
</dbReference>
<proteinExistence type="predicted"/>
<dbReference type="EMBL" id="SDMP01000002">
    <property type="protein sequence ID" value="RYR74742.1"/>
    <property type="molecule type" value="Genomic_DNA"/>
</dbReference>
<name>A0A445EHB8_ARAHY</name>
<accession>A0A445EHB8</accession>
<dbReference type="Proteomes" id="UP000289738">
    <property type="component" value="Chromosome A02"/>
</dbReference>
<reference evidence="1 2" key="1">
    <citation type="submission" date="2019-01" db="EMBL/GenBank/DDBJ databases">
        <title>Sequencing of cultivated peanut Arachis hypogaea provides insights into genome evolution and oil improvement.</title>
        <authorList>
            <person name="Chen X."/>
        </authorList>
    </citation>
    <scope>NUCLEOTIDE SEQUENCE [LARGE SCALE GENOMIC DNA]</scope>
    <source>
        <strain evidence="2">cv. Fuhuasheng</strain>
        <tissue evidence="1">Leaves</tissue>
    </source>
</reference>
<protein>
    <submittedName>
        <fullName evidence="1">Uncharacterized protein</fullName>
    </submittedName>
</protein>